<protein>
    <submittedName>
        <fullName evidence="2">Uncharacterized protein</fullName>
    </submittedName>
</protein>
<sequence length="29" mass="3191">MSVSSSHGFTSRRTDDLPPVKYVLAHSNT</sequence>
<feature type="region of interest" description="Disordered" evidence="1">
    <location>
        <begin position="1"/>
        <end position="29"/>
    </location>
</feature>
<evidence type="ECO:0000256" key="1">
    <source>
        <dbReference type="SAM" id="MobiDB-lite"/>
    </source>
</evidence>
<proteinExistence type="predicted"/>
<name>A0A0A9EP58_ARUDO</name>
<dbReference type="AlphaFoldDB" id="A0A0A9EP58"/>
<dbReference type="EMBL" id="GBRH01195999">
    <property type="protein sequence ID" value="JAE01897.1"/>
    <property type="molecule type" value="Transcribed_RNA"/>
</dbReference>
<organism evidence="2">
    <name type="scientific">Arundo donax</name>
    <name type="common">Giant reed</name>
    <name type="synonym">Donax arundinaceus</name>
    <dbReference type="NCBI Taxonomy" id="35708"/>
    <lineage>
        <taxon>Eukaryota</taxon>
        <taxon>Viridiplantae</taxon>
        <taxon>Streptophyta</taxon>
        <taxon>Embryophyta</taxon>
        <taxon>Tracheophyta</taxon>
        <taxon>Spermatophyta</taxon>
        <taxon>Magnoliopsida</taxon>
        <taxon>Liliopsida</taxon>
        <taxon>Poales</taxon>
        <taxon>Poaceae</taxon>
        <taxon>PACMAD clade</taxon>
        <taxon>Arundinoideae</taxon>
        <taxon>Arundineae</taxon>
        <taxon>Arundo</taxon>
    </lineage>
</organism>
<evidence type="ECO:0000313" key="2">
    <source>
        <dbReference type="EMBL" id="JAE01897.1"/>
    </source>
</evidence>
<accession>A0A0A9EP58</accession>
<feature type="compositionally biased region" description="Polar residues" evidence="1">
    <location>
        <begin position="1"/>
        <end position="11"/>
    </location>
</feature>
<reference evidence="2" key="1">
    <citation type="submission" date="2014-09" db="EMBL/GenBank/DDBJ databases">
        <authorList>
            <person name="Magalhaes I.L.F."/>
            <person name="Oliveira U."/>
            <person name="Santos F.R."/>
            <person name="Vidigal T.H.D.A."/>
            <person name="Brescovit A.D."/>
            <person name="Santos A.J."/>
        </authorList>
    </citation>
    <scope>NUCLEOTIDE SEQUENCE</scope>
    <source>
        <tissue evidence="2">Shoot tissue taken approximately 20 cm above the soil surface</tissue>
    </source>
</reference>
<reference evidence="2" key="2">
    <citation type="journal article" date="2015" name="Data Brief">
        <title>Shoot transcriptome of the giant reed, Arundo donax.</title>
        <authorList>
            <person name="Barrero R.A."/>
            <person name="Guerrero F.D."/>
            <person name="Moolhuijzen P."/>
            <person name="Goolsby J.A."/>
            <person name="Tidwell J."/>
            <person name="Bellgard S.E."/>
            <person name="Bellgard M.I."/>
        </authorList>
    </citation>
    <scope>NUCLEOTIDE SEQUENCE</scope>
    <source>
        <tissue evidence="2">Shoot tissue taken approximately 20 cm above the soil surface</tissue>
    </source>
</reference>